<dbReference type="Pfam" id="PF02278">
    <property type="entry name" value="Lyase_8"/>
    <property type="match status" value="1"/>
</dbReference>
<organism evidence="6 7">
    <name type="scientific">Giardia intestinalis</name>
    <name type="common">Giardia lamblia</name>
    <dbReference type="NCBI Taxonomy" id="5741"/>
    <lineage>
        <taxon>Eukaryota</taxon>
        <taxon>Metamonada</taxon>
        <taxon>Diplomonadida</taxon>
        <taxon>Hexamitidae</taxon>
        <taxon>Giardiinae</taxon>
        <taxon>Giardia</taxon>
    </lineage>
</organism>
<protein>
    <recommendedName>
        <fullName evidence="8">Glycosaminoglycan polysaccharide lyase</fullName>
    </recommendedName>
</protein>
<feature type="domain" description="Polysaccharide lyase 8 N-terminal alpha-helical" evidence="5">
    <location>
        <begin position="89"/>
        <end position="213"/>
    </location>
</feature>
<sequence length="1088" mass="118869">MLCGCIGVAVCADAKLAPIAFVVQIRKIDNLVKTRMLFFLVCICLVLSTFPFPPVPSSISTSSKYLSVFTSTKSFYVINDASQYPADLLSAYRTSLSTAAVGYDTSFNTNNRCWDDIGPLTIASNVQSHIDRTLVMGIAYQTEGTTLYHSQSTQDKILAALCYLSQYYTSSTTYSSDDYSWSIVIPNKIIDLIVVLTGVYTTSGIAEYDMSLRMFLGGLFKIPAQSQLIRDCTGDSSKWYDDTKCPASAILMELSAAKIVIFSSLLAGDLSSMTKYYNRVSEILEAHDPDYSVSPQSVLYDGIRTDGTFIEYYSSVIFGSSGQMFFYLLSHVLAPAKQIEDLLLANKGPADQIKITSQVSTILQEVSTYFMGAVLPFVANCGLVDSVSGADVASGLDSPLIRFAGILLGLFQIVSVAKAGAYTLPASYESIYKHCNYYILNCQDLKTLMARQYNFPSIGAWNETTGVFLSSPTYKAELMRGHYPLIHGDQYAYQTDNFSLIIAMNSHRTRNFQCVGSLNKLGFYQAAGTVFPFVRDNPKQNDDYVLLASPQNYMGIICNLAHTPDCSSQTHLYGTLSDGRFVSSITDGAHGSATIDYRNAPFKDVQHKSIYLMESFKQGLHVAQLAFSNSNPVTLAANLATIPFGNQDTVEVYVDGVKQTVTGGHAFTGAKRILFNITPHTGTRYAAALAFPAALDGTINNVTIPRSYQDVGGTVTTQKTLYTLVIITTLQQGTAPSGSNQWQVFQPLVYSYYPHLPADTTDTQLSALVSGYTLSFSGGAQSGHTINDENGMLSYTQGNNKIIAANFYSSSTLTLYGSVTIRSNTTLQVLFVQTSSKYTLVIRNPVSSTATGIRLDIDGLADVKYVRHWCTTGGSTGANNLYVEACITRTTTCQIVITRGIASGGLPTVIPPSSGDPPYVPPSKPLDDLLYDASTDVINIPNNNESTKGVDWAIVAPVIVAILLILLCVVIILWKFLSVRKNLAHIKEEIRGTKTMNMPDAITRPDSRASDANLLQNSTSPDFTISSTCPTIEDTIRMSKRMKASQSRVFKQFTRQTTKKEEIEEDSEGIENDSVGDIPIHFAEKLFE</sequence>
<dbReference type="PANTHER" id="PTHR38481">
    <property type="entry name" value="HYALURONATE LYASE"/>
    <property type="match status" value="1"/>
</dbReference>
<gene>
    <name evidence="6" type="ORF">GSB_150727</name>
</gene>
<dbReference type="InterPro" id="IPR008929">
    <property type="entry name" value="Chondroitin_lyas"/>
</dbReference>
<evidence type="ECO:0000313" key="7">
    <source>
        <dbReference type="Proteomes" id="UP000018040"/>
    </source>
</evidence>
<dbReference type="InterPro" id="IPR012970">
    <property type="entry name" value="Lyase_8_alpha_N"/>
</dbReference>
<evidence type="ECO:0008006" key="8">
    <source>
        <dbReference type="Google" id="ProtNLM"/>
    </source>
</evidence>
<keyword evidence="3" id="KW-0472">Membrane</keyword>
<dbReference type="VEuPathDB" id="GiardiaDB:GL50803_0015404"/>
<dbReference type="Gene3D" id="1.50.10.100">
    <property type="entry name" value="Chondroitin AC/alginate lyase"/>
    <property type="match status" value="1"/>
</dbReference>
<comment type="caution">
    <text evidence="6">The sequence shown here is derived from an EMBL/GenBank/DDBJ whole genome shotgun (WGS) entry which is preliminary data.</text>
</comment>
<dbReference type="AlphaFoldDB" id="V6U3Q7"/>
<dbReference type="PANTHER" id="PTHR38481:SF1">
    <property type="entry name" value="HYALURONATE LYASE"/>
    <property type="match status" value="1"/>
</dbReference>
<keyword evidence="3" id="KW-1133">Transmembrane helix</keyword>
<dbReference type="SUPFAM" id="SSF74650">
    <property type="entry name" value="Galactose mutarotase-like"/>
    <property type="match status" value="1"/>
</dbReference>
<dbReference type="InterPro" id="IPR011013">
    <property type="entry name" value="Gal_mutarotase_sf_dom"/>
</dbReference>
<dbReference type="VEuPathDB" id="GiardiaDB:GL50581_4178"/>
<dbReference type="Gene3D" id="2.70.98.10">
    <property type="match status" value="1"/>
</dbReference>
<comment type="similarity">
    <text evidence="1">Belongs to the polysaccharide lyase 8 family.</text>
</comment>
<evidence type="ECO:0000256" key="3">
    <source>
        <dbReference type="SAM" id="Phobius"/>
    </source>
</evidence>
<dbReference type="OrthoDB" id="5980780at2759"/>
<dbReference type="Pfam" id="PF08124">
    <property type="entry name" value="Lyase_8_N"/>
    <property type="match status" value="1"/>
</dbReference>
<proteinExistence type="inferred from homology"/>
<dbReference type="GO" id="GO:0005576">
    <property type="term" value="C:extracellular region"/>
    <property type="evidence" value="ECO:0007669"/>
    <property type="project" value="InterPro"/>
</dbReference>
<name>V6U3Q7_GIAIN</name>
<dbReference type="GO" id="GO:0005975">
    <property type="term" value="P:carbohydrate metabolic process"/>
    <property type="evidence" value="ECO:0007669"/>
    <property type="project" value="InterPro"/>
</dbReference>
<feature type="domain" description="Polysaccharide lyase family 8 central" evidence="4">
    <location>
        <begin position="488"/>
        <end position="613"/>
    </location>
</feature>
<feature type="region of interest" description="Disordered" evidence="2">
    <location>
        <begin position="1055"/>
        <end position="1076"/>
    </location>
</feature>
<dbReference type="VEuPathDB" id="GiardiaDB:QR46_2299"/>
<accession>V6U3Q7</accession>
<dbReference type="SUPFAM" id="SSF48230">
    <property type="entry name" value="Chondroitin AC/alginate lyase"/>
    <property type="match status" value="1"/>
</dbReference>
<dbReference type="VEuPathDB" id="GiardiaDB:DHA2_152664"/>
<dbReference type="GO" id="GO:0030246">
    <property type="term" value="F:carbohydrate binding"/>
    <property type="evidence" value="ECO:0007669"/>
    <property type="project" value="InterPro"/>
</dbReference>
<keyword evidence="3" id="KW-0812">Transmembrane</keyword>
<feature type="transmembrane region" description="Helical" evidence="3">
    <location>
        <begin position="952"/>
        <end position="977"/>
    </location>
</feature>
<evidence type="ECO:0000256" key="2">
    <source>
        <dbReference type="SAM" id="MobiDB-lite"/>
    </source>
</evidence>
<reference evidence="7" key="1">
    <citation type="submission" date="2012-02" db="EMBL/GenBank/DDBJ databases">
        <title>Genome sequencing of Giardia lamblia Genotypes A2 and B isolates (DH and GS) and comparative analysis with the genomes of Genotypes A1 and E (WB and Pig).</title>
        <authorList>
            <person name="Adam R."/>
            <person name="Dahlstrom E."/>
            <person name="Martens C."/>
            <person name="Bruno D."/>
            <person name="Barbian K."/>
            <person name="Porcella S.F."/>
            <person name="Nash T."/>
        </authorList>
    </citation>
    <scope>NUCLEOTIDE SEQUENCE</scope>
    <source>
        <strain evidence="7">GS</strain>
    </source>
</reference>
<dbReference type="InterPro" id="IPR014718">
    <property type="entry name" value="GH-type_carb-bd"/>
</dbReference>
<feature type="transmembrane region" description="Helical" evidence="3">
    <location>
        <begin position="36"/>
        <end position="53"/>
    </location>
</feature>
<evidence type="ECO:0000259" key="5">
    <source>
        <dbReference type="Pfam" id="PF08124"/>
    </source>
</evidence>
<evidence type="ECO:0000259" key="4">
    <source>
        <dbReference type="Pfam" id="PF02278"/>
    </source>
</evidence>
<dbReference type="GO" id="GO:0016837">
    <property type="term" value="F:carbon-oxygen lyase activity, acting on polysaccharides"/>
    <property type="evidence" value="ECO:0007669"/>
    <property type="project" value="UniProtKB-ARBA"/>
</dbReference>
<evidence type="ECO:0000256" key="1">
    <source>
        <dbReference type="ARBA" id="ARBA00006699"/>
    </source>
</evidence>
<dbReference type="Proteomes" id="UP000018040">
    <property type="component" value="Unassembled WGS sequence"/>
</dbReference>
<dbReference type="EMBL" id="AHHH01000008">
    <property type="protein sequence ID" value="ESU45237.1"/>
    <property type="molecule type" value="Genomic_DNA"/>
</dbReference>
<dbReference type="InterPro" id="IPR038970">
    <property type="entry name" value="Lyase_8"/>
</dbReference>
<dbReference type="InterPro" id="IPR003159">
    <property type="entry name" value="Lyase_8_central_dom"/>
</dbReference>
<reference evidence="6 7" key="2">
    <citation type="journal article" date="2013" name="Genome Biol. Evol.">
        <title>Genome sequencing of Giardia lamblia genotypes A2 and B isolates (DH and GS) and comparative analysis with the genomes of genotypes A1 and E (WB and Pig).</title>
        <authorList>
            <person name="Adam R.D."/>
            <person name="Dahlstrom E.W."/>
            <person name="Martens C.A."/>
            <person name="Bruno D.P."/>
            <person name="Barbian K.D."/>
            <person name="Ricklefs S.M."/>
            <person name="Hernandez M.M."/>
            <person name="Narla N.P."/>
            <person name="Patel R.B."/>
            <person name="Porcella S.F."/>
            <person name="Nash T.E."/>
        </authorList>
    </citation>
    <scope>NUCLEOTIDE SEQUENCE [LARGE SCALE GENOMIC DNA]</scope>
    <source>
        <strain evidence="6 7">GS</strain>
    </source>
</reference>
<evidence type="ECO:0000313" key="6">
    <source>
        <dbReference type="EMBL" id="ESU45237.1"/>
    </source>
</evidence>